<keyword evidence="3" id="KW-1185">Reference proteome</keyword>
<name>A0A1J6HV20_NICAT</name>
<organism evidence="2 3">
    <name type="scientific">Nicotiana attenuata</name>
    <name type="common">Coyote tobacco</name>
    <dbReference type="NCBI Taxonomy" id="49451"/>
    <lineage>
        <taxon>Eukaryota</taxon>
        <taxon>Viridiplantae</taxon>
        <taxon>Streptophyta</taxon>
        <taxon>Embryophyta</taxon>
        <taxon>Tracheophyta</taxon>
        <taxon>Spermatophyta</taxon>
        <taxon>Magnoliopsida</taxon>
        <taxon>eudicotyledons</taxon>
        <taxon>Gunneridae</taxon>
        <taxon>Pentapetalae</taxon>
        <taxon>asterids</taxon>
        <taxon>lamiids</taxon>
        <taxon>Solanales</taxon>
        <taxon>Solanaceae</taxon>
        <taxon>Nicotianoideae</taxon>
        <taxon>Nicotianeae</taxon>
        <taxon>Nicotiana</taxon>
    </lineage>
</organism>
<feature type="region of interest" description="Disordered" evidence="1">
    <location>
        <begin position="197"/>
        <end position="270"/>
    </location>
</feature>
<gene>
    <name evidence="2" type="ORF">A4A49_23346</name>
</gene>
<dbReference type="Proteomes" id="UP000187609">
    <property type="component" value="Unassembled WGS sequence"/>
</dbReference>
<sequence length="270" mass="29462">METQELNLRNPKIATDLITAINSTGFSRPHTAVLAGDCSPWPGTVLQFSAGKPANLPYHPKSGPFSQSHYRSAKQGFGDVWRSTMAIDGAIEQPQPSAADQRPTFSPQHDASNLQHHSILPRSGSNRPFCDSAVQSPSTVATTGPFIFNAREATLTATGEYLERDIQSLRDSDEPRNTHGKGDAVNVQPIEDRLSMARSSTSGGVQCGPQRDSDPTMPEESSKMWTDHILPSKPRCTEATPDPNSSDEDQAISIQGERMRCQPREGTEHR</sequence>
<reference evidence="2" key="1">
    <citation type="submission" date="2016-11" db="EMBL/GenBank/DDBJ databases">
        <title>The genome of Nicotiana attenuata.</title>
        <authorList>
            <person name="Xu S."/>
            <person name="Brockmoeller T."/>
            <person name="Gaquerel E."/>
            <person name="Navarro A."/>
            <person name="Kuhl H."/>
            <person name="Gase K."/>
            <person name="Ling Z."/>
            <person name="Zhou W."/>
            <person name="Kreitzer C."/>
            <person name="Stanke M."/>
            <person name="Tang H."/>
            <person name="Lyons E."/>
            <person name="Pandey P."/>
            <person name="Pandey S.P."/>
            <person name="Timmermann B."/>
            <person name="Baldwin I.T."/>
        </authorList>
    </citation>
    <scope>NUCLEOTIDE SEQUENCE [LARGE SCALE GENOMIC DNA]</scope>
    <source>
        <strain evidence="2">UT</strain>
    </source>
</reference>
<dbReference type="EMBL" id="MJEQ01037194">
    <property type="protein sequence ID" value="OIS96265.1"/>
    <property type="molecule type" value="Genomic_DNA"/>
</dbReference>
<accession>A0A1J6HV20</accession>
<proteinExistence type="predicted"/>
<dbReference type="AlphaFoldDB" id="A0A1J6HV20"/>
<evidence type="ECO:0000313" key="3">
    <source>
        <dbReference type="Proteomes" id="UP000187609"/>
    </source>
</evidence>
<protein>
    <submittedName>
        <fullName evidence="2">Uncharacterized protein</fullName>
    </submittedName>
</protein>
<dbReference type="Gramene" id="OIS96265">
    <property type="protein sequence ID" value="OIS96265"/>
    <property type="gene ID" value="A4A49_23346"/>
</dbReference>
<comment type="caution">
    <text evidence="2">The sequence shown here is derived from an EMBL/GenBank/DDBJ whole genome shotgun (WGS) entry which is preliminary data.</text>
</comment>
<evidence type="ECO:0000313" key="2">
    <source>
        <dbReference type="EMBL" id="OIS96265.1"/>
    </source>
</evidence>
<evidence type="ECO:0000256" key="1">
    <source>
        <dbReference type="SAM" id="MobiDB-lite"/>
    </source>
</evidence>
<feature type="compositionally biased region" description="Basic and acidic residues" evidence="1">
    <location>
        <begin position="257"/>
        <end position="270"/>
    </location>
</feature>